<dbReference type="AlphaFoldDB" id="A0A381S1K2"/>
<dbReference type="InterPro" id="IPR038607">
    <property type="entry name" value="PhoD-like_sf"/>
</dbReference>
<sequence>MGALHTLSGGVLKMTAQMPPLGAADVRSGELQIEREGNWETVSTGEVIDLSYTMPFRIEDWDGSADTPYRIVYDLKVGGFPSNMTETHTYEGTIRQEPQRDDFILASMNCQHFSARPDRDASARGYWNREGIWFPHAEVSKAVAYHDPDLLFFAGDQIYEGGLAGIVREPFDEAALDYLYHWYWFIWSFRDLMRDIPTIATPDDHDVYQGNIWGAGGKKGEASEGLTAQDSGGYTMDPRWVNAVHRTQTSHHPDAWDPTPIDQDITVWYTKMDYGGISMAVVSDRMFKSAPSVDIDQGQVVNGWFQNPRFDPATQSDVPQAAFLGARQLTFLDYWTQDWSNGIWMKVLLSQTLFSNLATIPAGASSGAVLPNLAVAGPEEYIEGDEKAADADSGGWPQSGRNRALRMMRKAFASHVTGDQHLGSTIQYGIDEFGDGPFAFVVPSVANLWPRRWYPPEAGANREPGAPRYAGEHFDGFGNRMTVHAVANPVQSGAVPSALYDRVPGYGIIRFDKLSRNIVFEAWPRWVDPSSLDARQFYGWPVTFNQFDNYGGEVGYLPMLEIFGLESPVLQLIDERTDEIIYTVRVPSSTFRPKIFDTQATYTIIIGEPGTPSMRTFTGIRMATGDGERVEVVF</sequence>
<dbReference type="SUPFAM" id="SSF56300">
    <property type="entry name" value="Metallo-dependent phosphatases"/>
    <property type="match status" value="1"/>
</dbReference>
<feature type="domain" description="PhoD-like phosphatase metallophosphatase" evidence="1">
    <location>
        <begin position="135"/>
        <end position="428"/>
    </location>
</feature>
<protein>
    <recommendedName>
        <fullName evidence="1">PhoD-like phosphatase metallophosphatase domain-containing protein</fullName>
    </recommendedName>
</protein>
<accession>A0A381S1K2</accession>
<dbReference type="PANTHER" id="PTHR43606">
    <property type="entry name" value="PHOSPHATASE, PUTATIVE (AFU_ORTHOLOGUE AFUA_6G08710)-RELATED"/>
    <property type="match status" value="1"/>
</dbReference>
<evidence type="ECO:0000313" key="2">
    <source>
        <dbReference type="EMBL" id="SUZ96097.1"/>
    </source>
</evidence>
<evidence type="ECO:0000259" key="1">
    <source>
        <dbReference type="Pfam" id="PF09423"/>
    </source>
</evidence>
<dbReference type="Pfam" id="PF09423">
    <property type="entry name" value="PhoD"/>
    <property type="match status" value="1"/>
</dbReference>
<reference evidence="2" key="1">
    <citation type="submission" date="2018-05" db="EMBL/GenBank/DDBJ databases">
        <authorList>
            <person name="Lanie J.A."/>
            <person name="Ng W.-L."/>
            <person name="Kazmierczak K.M."/>
            <person name="Andrzejewski T.M."/>
            <person name="Davidsen T.M."/>
            <person name="Wayne K.J."/>
            <person name="Tettelin H."/>
            <person name="Glass J.I."/>
            <person name="Rusch D."/>
            <person name="Podicherti R."/>
            <person name="Tsui H.-C.T."/>
            <person name="Winkler M.E."/>
        </authorList>
    </citation>
    <scope>NUCLEOTIDE SEQUENCE</scope>
</reference>
<proteinExistence type="predicted"/>
<organism evidence="2">
    <name type="scientific">marine metagenome</name>
    <dbReference type="NCBI Taxonomy" id="408172"/>
    <lineage>
        <taxon>unclassified sequences</taxon>
        <taxon>metagenomes</taxon>
        <taxon>ecological metagenomes</taxon>
    </lineage>
</organism>
<dbReference type="InterPro" id="IPR018946">
    <property type="entry name" value="PhoD-like_MPP"/>
</dbReference>
<dbReference type="PANTHER" id="PTHR43606:SF2">
    <property type="entry name" value="ALKALINE PHOSPHATASE FAMILY PROTEIN (AFU_ORTHOLOGUE AFUA_5G03860)"/>
    <property type="match status" value="1"/>
</dbReference>
<name>A0A381S1K2_9ZZZZ</name>
<dbReference type="InterPro" id="IPR029052">
    <property type="entry name" value="Metallo-depent_PP-like"/>
</dbReference>
<dbReference type="EMBL" id="UINC01002382">
    <property type="protein sequence ID" value="SUZ96097.1"/>
    <property type="molecule type" value="Genomic_DNA"/>
</dbReference>
<gene>
    <name evidence="2" type="ORF">METZ01_LOCUS48951</name>
</gene>
<dbReference type="InterPro" id="IPR052900">
    <property type="entry name" value="Phospholipid_Metab_Enz"/>
</dbReference>
<dbReference type="Gene3D" id="3.60.21.70">
    <property type="entry name" value="PhoD-like phosphatase"/>
    <property type="match status" value="1"/>
</dbReference>